<protein>
    <submittedName>
        <fullName evidence="1">Uncharacterized protein</fullName>
    </submittedName>
</protein>
<gene>
    <name evidence="1" type="ORF">E3U43_007234</name>
</gene>
<dbReference type="Proteomes" id="UP000793456">
    <property type="component" value="Chromosome IV"/>
</dbReference>
<organism evidence="1 2">
    <name type="scientific">Larimichthys crocea</name>
    <name type="common">Large yellow croaker</name>
    <name type="synonym">Pseudosciaena crocea</name>
    <dbReference type="NCBI Taxonomy" id="215358"/>
    <lineage>
        <taxon>Eukaryota</taxon>
        <taxon>Metazoa</taxon>
        <taxon>Chordata</taxon>
        <taxon>Craniata</taxon>
        <taxon>Vertebrata</taxon>
        <taxon>Euteleostomi</taxon>
        <taxon>Actinopterygii</taxon>
        <taxon>Neopterygii</taxon>
        <taxon>Teleostei</taxon>
        <taxon>Neoteleostei</taxon>
        <taxon>Acanthomorphata</taxon>
        <taxon>Eupercaria</taxon>
        <taxon>Sciaenidae</taxon>
        <taxon>Larimichthys</taxon>
    </lineage>
</organism>
<evidence type="ECO:0000313" key="2">
    <source>
        <dbReference type="Proteomes" id="UP000793456"/>
    </source>
</evidence>
<accession>A0ACD3RMI1</accession>
<evidence type="ECO:0000313" key="1">
    <source>
        <dbReference type="EMBL" id="TMS20741.1"/>
    </source>
</evidence>
<keyword evidence="2" id="KW-1185">Reference proteome</keyword>
<sequence>MIINPSESMASVLPWKHPSQHSVTVATARKRVVTLAGDSFAMTSQREQGAHSPRLEAVIQKLEESLLNSDGSSGERSLTLRGDGQESSVTPTPVSTRIRQIITRNLAEQPTGESSQVSEPEESRALREQLSPGQMDRDQPRVKQGSLTERLDQIMQAAVDSDQDSVSPWIAAEHGESLQAKAAGLPGGPEETSPTCSEASNQGSSVQEEVWGTRRAGAGEDLGV</sequence>
<dbReference type="EMBL" id="CM011677">
    <property type="protein sequence ID" value="TMS20741.1"/>
    <property type="molecule type" value="Genomic_DNA"/>
</dbReference>
<proteinExistence type="predicted"/>
<reference evidence="1" key="1">
    <citation type="submission" date="2018-11" db="EMBL/GenBank/DDBJ databases">
        <title>The sequence and de novo assembly of Larimichthys crocea genome using PacBio and Hi-C technologies.</title>
        <authorList>
            <person name="Xu P."/>
            <person name="Chen B."/>
            <person name="Zhou Z."/>
            <person name="Ke Q."/>
            <person name="Wu Y."/>
            <person name="Bai H."/>
            <person name="Pu F."/>
        </authorList>
    </citation>
    <scope>NUCLEOTIDE SEQUENCE</scope>
    <source>
        <tissue evidence="1">Muscle</tissue>
    </source>
</reference>
<comment type="caution">
    <text evidence="1">The sequence shown here is derived from an EMBL/GenBank/DDBJ whole genome shotgun (WGS) entry which is preliminary data.</text>
</comment>
<name>A0ACD3RMI1_LARCR</name>